<gene>
    <name evidence="3" type="ORF">JF922_01565</name>
</gene>
<dbReference type="Gene3D" id="1.10.10.10">
    <property type="entry name" value="Winged helix-like DNA-binding domain superfamily/Winged helix DNA-binding domain"/>
    <property type="match status" value="1"/>
</dbReference>
<dbReference type="PROSITE" id="PS50987">
    <property type="entry name" value="HTH_ARSR_2"/>
    <property type="match status" value="1"/>
</dbReference>
<organism evidence="3 4">
    <name type="scientific">Candidatus Nephthysia bennettiae</name>
    <dbReference type="NCBI Taxonomy" id="3127016"/>
    <lineage>
        <taxon>Bacteria</taxon>
        <taxon>Bacillati</taxon>
        <taxon>Candidatus Dormiibacterota</taxon>
        <taxon>Candidatus Dormibacteria</taxon>
        <taxon>Candidatus Dormibacterales</taxon>
        <taxon>Candidatus Dormibacteraceae</taxon>
        <taxon>Candidatus Nephthysia</taxon>
    </lineage>
</organism>
<accession>A0A934N7B1</accession>
<dbReference type="InterPro" id="IPR023393">
    <property type="entry name" value="START-like_dom_sf"/>
</dbReference>
<proteinExistence type="inferred from homology"/>
<dbReference type="InterPro" id="IPR011991">
    <property type="entry name" value="ArsR-like_HTH"/>
</dbReference>
<feature type="domain" description="HTH arsR-type" evidence="2">
    <location>
        <begin position="1"/>
        <end position="95"/>
    </location>
</feature>
<dbReference type="CDD" id="cd00090">
    <property type="entry name" value="HTH_ARSR"/>
    <property type="match status" value="1"/>
</dbReference>
<dbReference type="Proteomes" id="UP000612893">
    <property type="component" value="Unassembled WGS sequence"/>
</dbReference>
<reference evidence="3" key="1">
    <citation type="submission" date="2020-10" db="EMBL/GenBank/DDBJ databases">
        <title>Ca. Dormibacterota MAGs.</title>
        <authorList>
            <person name="Montgomery K."/>
        </authorList>
    </citation>
    <scope>NUCLEOTIDE SEQUENCE [LARGE SCALE GENOMIC DNA]</scope>
    <source>
        <strain evidence="3">SC8812_S17_10</strain>
    </source>
</reference>
<name>A0A934N7B1_9BACT</name>
<keyword evidence="4" id="KW-1185">Reference proteome</keyword>
<evidence type="ECO:0000313" key="4">
    <source>
        <dbReference type="Proteomes" id="UP000612893"/>
    </source>
</evidence>
<dbReference type="Pfam" id="PF08327">
    <property type="entry name" value="AHSA1"/>
    <property type="match status" value="1"/>
</dbReference>
<dbReference type="PRINTS" id="PR00778">
    <property type="entry name" value="HTHARSR"/>
</dbReference>
<dbReference type="SUPFAM" id="SSF55961">
    <property type="entry name" value="Bet v1-like"/>
    <property type="match status" value="1"/>
</dbReference>
<dbReference type="SUPFAM" id="SSF46785">
    <property type="entry name" value="Winged helix' DNA-binding domain"/>
    <property type="match status" value="1"/>
</dbReference>
<dbReference type="PANTHER" id="PTHR38600">
    <property type="entry name" value="TRANSCRIPTIONAL REGULATORY PROTEIN"/>
    <property type="match status" value="1"/>
</dbReference>
<dbReference type="CDD" id="cd08893">
    <property type="entry name" value="SRPBCC_CalC_Aha1-like_GntR-HTH"/>
    <property type="match status" value="1"/>
</dbReference>
<dbReference type="AlphaFoldDB" id="A0A934N7B1"/>
<evidence type="ECO:0000256" key="1">
    <source>
        <dbReference type="ARBA" id="ARBA00006817"/>
    </source>
</evidence>
<evidence type="ECO:0000259" key="2">
    <source>
        <dbReference type="PROSITE" id="PS50987"/>
    </source>
</evidence>
<dbReference type="PANTHER" id="PTHR38600:SF1">
    <property type="entry name" value="TRANSCRIPTIONAL REGULATORY PROTEIN"/>
    <property type="match status" value="1"/>
</dbReference>
<dbReference type="EMBL" id="JAEKNR010000022">
    <property type="protein sequence ID" value="MBJ7596763.1"/>
    <property type="molecule type" value="Genomic_DNA"/>
</dbReference>
<comment type="similarity">
    <text evidence="1">Belongs to the AHA1 family.</text>
</comment>
<dbReference type="InterPro" id="IPR036388">
    <property type="entry name" value="WH-like_DNA-bd_sf"/>
</dbReference>
<dbReference type="InterPro" id="IPR036390">
    <property type="entry name" value="WH_DNA-bd_sf"/>
</dbReference>
<dbReference type="InterPro" id="IPR001845">
    <property type="entry name" value="HTH_ArsR_DNA-bd_dom"/>
</dbReference>
<comment type="caution">
    <text evidence="3">The sequence shown here is derived from an EMBL/GenBank/DDBJ whole genome shotgun (WGS) entry which is preliminary data.</text>
</comment>
<evidence type="ECO:0000313" key="3">
    <source>
        <dbReference type="EMBL" id="MBJ7596763.1"/>
    </source>
</evidence>
<dbReference type="Pfam" id="PF12840">
    <property type="entry name" value="HTH_20"/>
    <property type="match status" value="1"/>
</dbReference>
<protein>
    <submittedName>
        <fullName evidence="3">SRPBCC domain-containing protein</fullName>
    </submittedName>
</protein>
<sequence>MLPIVDDHLAFRALADPTRRLLLDRLFERDGRALSDLEGQLPDMTRFGVMKHLKVLEEADLVTTRKVGRQKLHYLNPVPIQLAYDRWVSKYTRRRSEALADLKAVLETGGKAMQNETATKPRQVYEVFIKAEPERVWEGITRPEFTSRYFYESRVRSSLEPGSPFEYLFADGQVGVDGEVLEAVPPRRLVHSWRSLYDPRLAEDAPSRVTWEIEPTEGGVCKLTVIHDGFETENATFQEVAGGWSMVLSGLKTLLETGEPMLRPSQGAAAG</sequence>
<dbReference type="Gene3D" id="3.30.530.20">
    <property type="match status" value="1"/>
</dbReference>
<dbReference type="InterPro" id="IPR013538">
    <property type="entry name" value="ASHA1/2-like_C"/>
</dbReference>
<dbReference type="SMART" id="SM00418">
    <property type="entry name" value="HTH_ARSR"/>
    <property type="match status" value="1"/>
</dbReference>